<proteinExistence type="predicted"/>
<comment type="caution">
    <text evidence="2">The sequence shown here is derived from an EMBL/GenBank/DDBJ whole genome shotgun (WGS) entry which is preliminary data.</text>
</comment>
<dbReference type="Proteomes" id="UP001152484">
    <property type="component" value="Unassembled WGS sequence"/>
</dbReference>
<evidence type="ECO:0000256" key="1">
    <source>
        <dbReference type="SAM" id="Phobius"/>
    </source>
</evidence>
<feature type="transmembrane region" description="Helical" evidence="1">
    <location>
        <begin position="48"/>
        <end position="66"/>
    </location>
</feature>
<name>A0A9P1EAT4_CUSEU</name>
<dbReference type="EMBL" id="CAMAPE010000025">
    <property type="protein sequence ID" value="CAH9090739.1"/>
    <property type="molecule type" value="Genomic_DNA"/>
</dbReference>
<gene>
    <name evidence="2" type="ORF">CEURO_LOCUS11326</name>
</gene>
<dbReference type="AlphaFoldDB" id="A0A9P1EAT4"/>
<keyword evidence="1" id="KW-0812">Transmembrane</keyword>
<evidence type="ECO:0000313" key="3">
    <source>
        <dbReference type="Proteomes" id="UP001152484"/>
    </source>
</evidence>
<evidence type="ECO:0000313" key="2">
    <source>
        <dbReference type="EMBL" id="CAH9090739.1"/>
    </source>
</evidence>
<reference evidence="2" key="1">
    <citation type="submission" date="2022-07" db="EMBL/GenBank/DDBJ databases">
        <authorList>
            <person name="Macas J."/>
            <person name="Novak P."/>
            <person name="Neumann P."/>
        </authorList>
    </citation>
    <scope>NUCLEOTIDE SEQUENCE</scope>
</reference>
<keyword evidence="1" id="KW-0472">Membrane</keyword>
<keyword evidence="1" id="KW-1133">Transmembrane helix</keyword>
<organism evidence="2 3">
    <name type="scientific">Cuscuta europaea</name>
    <name type="common">European dodder</name>
    <dbReference type="NCBI Taxonomy" id="41803"/>
    <lineage>
        <taxon>Eukaryota</taxon>
        <taxon>Viridiplantae</taxon>
        <taxon>Streptophyta</taxon>
        <taxon>Embryophyta</taxon>
        <taxon>Tracheophyta</taxon>
        <taxon>Spermatophyta</taxon>
        <taxon>Magnoliopsida</taxon>
        <taxon>eudicotyledons</taxon>
        <taxon>Gunneridae</taxon>
        <taxon>Pentapetalae</taxon>
        <taxon>asterids</taxon>
        <taxon>lamiids</taxon>
        <taxon>Solanales</taxon>
        <taxon>Convolvulaceae</taxon>
        <taxon>Cuscuteae</taxon>
        <taxon>Cuscuta</taxon>
        <taxon>Cuscuta subgen. Cuscuta</taxon>
    </lineage>
</organism>
<keyword evidence="3" id="KW-1185">Reference proteome</keyword>
<sequence length="120" mass="13319">MESADLRGDDEKESIDYMAAGVKRRLNGLRGKFGMPIFVCLRTKEKNLVNWWGSLLVFLPFLRFSLLRKRSSLSRSSKSREDVGVWSRSDVGGFGVAAAKSRAGGPILGEAPKVRCCPRL</sequence>
<accession>A0A9P1EAT4</accession>
<protein>
    <submittedName>
        <fullName evidence="2">Uncharacterized protein</fullName>
    </submittedName>
</protein>